<dbReference type="Proteomes" id="UP001140206">
    <property type="component" value="Chromosome 3"/>
</dbReference>
<gene>
    <name evidence="1" type="ORF">LUZ62_055725</name>
</gene>
<protein>
    <submittedName>
        <fullName evidence="1">Lachrymatory-factor synthase</fullName>
    </submittedName>
</protein>
<dbReference type="Pfam" id="PF10604">
    <property type="entry name" value="Polyketide_cyc2"/>
    <property type="match status" value="1"/>
</dbReference>
<dbReference type="InterPro" id="IPR019587">
    <property type="entry name" value="Polyketide_cyclase/dehydratase"/>
</dbReference>
<evidence type="ECO:0000313" key="1">
    <source>
        <dbReference type="EMBL" id="KAJ4771468.1"/>
    </source>
</evidence>
<reference evidence="1" key="1">
    <citation type="submission" date="2022-08" db="EMBL/GenBank/DDBJ databases">
        <authorList>
            <person name="Marques A."/>
        </authorList>
    </citation>
    <scope>NUCLEOTIDE SEQUENCE</scope>
    <source>
        <strain evidence="1">RhyPub2mFocal</strain>
        <tissue evidence="1">Leaves</tissue>
    </source>
</reference>
<dbReference type="AlphaFoldDB" id="A0AAV8DYY4"/>
<proteinExistence type="predicted"/>
<dbReference type="PANTHER" id="PTHR33789">
    <property type="entry name" value="LACHRYMATORY-FACTOR SYNTHASE"/>
    <property type="match status" value="1"/>
</dbReference>
<dbReference type="SUPFAM" id="SSF55961">
    <property type="entry name" value="Bet v1-like"/>
    <property type="match status" value="1"/>
</dbReference>
<dbReference type="CDD" id="cd07821">
    <property type="entry name" value="PYR_PYL_RCAR_like"/>
    <property type="match status" value="1"/>
</dbReference>
<organism evidence="1 2">
    <name type="scientific">Rhynchospora pubera</name>
    <dbReference type="NCBI Taxonomy" id="906938"/>
    <lineage>
        <taxon>Eukaryota</taxon>
        <taxon>Viridiplantae</taxon>
        <taxon>Streptophyta</taxon>
        <taxon>Embryophyta</taxon>
        <taxon>Tracheophyta</taxon>
        <taxon>Spermatophyta</taxon>
        <taxon>Magnoliopsida</taxon>
        <taxon>Liliopsida</taxon>
        <taxon>Poales</taxon>
        <taxon>Cyperaceae</taxon>
        <taxon>Cyperoideae</taxon>
        <taxon>Rhynchosporeae</taxon>
        <taxon>Rhynchospora</taxon>
    </lineage>
</organism>
<evidence type="ECO:0000313" key="2">
    <source>
        <dbReference type="Proteomes" id="UP001140206"/>
    </source>
</evidence>
<dbReference type="Gene3D" id="3.30.530.20">
    <property type="match status" value="1"/>
</dbReference>
<dbReference type="EMBL" id="JAMFTS010000003">
    <property type="protein sequence ID" value="KAJ4771468.1"/>
    <property type="molecule type" value="Genomic_DNA"/>
</dbReference>
<dbReference type="InterPro" id="IPR023393">
    <property type="entry name" value="START-like_dom_sf"/>
</dbReference>
<comment type="caution">
    <text evidence="1">The sequence shown here is derived from an EMBL/GenBank/DDBJ whole genome shotgun (WGS) entry which is preliminary data.</text>
</comment>
<keyword evidence="2" id="KW-1185">Reference proteome</keyword>
<dbReference type="InterPro" id="IPR053249">
    <property type="entry name" value="LFS"/>
</dbReference>
<name>A0AAV8DYY4_9POAL</name>
<dbReference type="PANTHER" id="PTHR33789:SF16">
    <property type="entry name" value="OS01G0724700 PROTEIN"/>
    <property type="match status" value="1"/>
</dbReference>
<accession>A0AAV8DYY4</accession>
<sequence>MDGFSPEPQWQGKATAKVAGPTADQAWSLLGRGGSSGGADPPLLLGDFCSLNKWFTSLSACHILEGSNNVPGCIRYCAGSINKANPTESVGWAKERLVEYDKVNRYYTYEIIESNKGFGRYKATLTVQPDPVGCLIEWSFQSDPVKGWSEKAFHSFFESMTRGVAKRLEEEIIGAH</sequence>